<evidence type="ECO:0000256" key="3">
    <source>
        <dbReference type="ARBA" id="ARBA00022676"/>
    </source>
</evidence>
<dbReference type="PANTHER" id="PTHR43646:SF2">
    <property type="entry name" value="GLYCOSYLTRANSFERASE 2-LIKE DOMAIN-CONTAINING PROTEIN"/>
    <property type="match status" value="1"/>
</dbReference>
<dbReference type="Gene3D" id="3.90.550.10">
    <property type="entry name" value="Spore Coat Polysaccharide Biosynthesis Protein SpsA, Chain A"/>
    <property type="match status" value="1"/>
</dbReference>
<evidence type="ECO:0000313" key="8">
    <source>
        <dbReference type="Proteomes" id="UP001597287"/>
    </source>
</evidence>
<dbReference type="Proteomes" id="UP001597287">
    <property type="component" value="Unassembled WGS sequence"/>
</dbReference>
<feature type="domain" description="Glycosyltransferase 2-like" evidence="6">
    <location>
        <begin position="4"/>
        <end position="127"/>
    </location>
</feature>
<dbReference type="InterPro" id="IPR029044">
    <property type="entry name" value="Nucleotide-diphossugar_trans"/>
</dbReference>
<comment type="caution">
    <text evidence="7">The sequence shown here is derived from an EMBL/GenBank/DDBJ whole genome shotgun (WGS) entry which is preliminary data.</text>
</comment>
<dbReference type="CDD" id="cd00761">
    <property type="entry name" value="Glyco_tranf_GTA_type"/>
    <property type="match status" value="1"/>
</dbReference>
<gene>
    <name evidence="7" type="ORF">ACFSPV_11110</name>
</gene>
<dbReference type="EC" id="2.4.-.-" evidence="7"/>
<dbReference type="InterPro" id="IPR001173">
    <property type="entry name" value="Glyco_trans_2-like"/>
</dbReference>
<reference evidence="8" key="1">
    <citation type="journal article" date="2019" name="Int. J. Syst. Evol. Microbiol.">
        <title>The Global Catalogue of Microorganisms (GCM) 10K type strain sequencing project: providing services to taxonomists for standard genome sequencing and annotation.</title>
        <authorList>
            <consortium name="The Broad Institute Genomics Platform"/>
            <consortium name="The Broad Institute Genome Sequencing Center for Infectious Disease"/>
            <person name="Wu L."/>
            <person name="Ma J."/>
        </authorList>
    </citation>
    <scope>NUCLEOTIDE SEQUENCE [LARGE SCALE GENOMIC DNA]</scope>
    <source>
        <strain evidence="8">CCUG 62793</strain>
    </source>
</reference>
<proteinExistence type="predicted"/>
<keyword evidence="3 7" id="KW-0328">Glycosyltransferase</keyword>
<accession>A0ABW5EM66</accession>
<sequence>MIGVCIPAHDEEDLIGRCLDSVFCAAAHADLQGETVAVVVVLDSCQDATESAVRRWPAIPLPIAARNVGKARALGSEYLLLLGARWLAFTDADTTVSPSWLADQLALQADVVCGTVAVPDWSAHGAHAGAARRHFESTYMDRDGHRHVHGANLGISAWHYRHVGGFEARRCGEDQDLVDRLAASGARIAWSARPRVMTSGRAYSRVADGFAGALRKGWAEAPEPQPLPQPLALPLAQPQTPAEDAMLPAALTDAMAQGAPTSALRVPAIG</sequence>
<dbReference type="PANTHER" id="PTHR43646">
    <property type="entry name" value="GLYCOSYLTRANSFERASE"/>
    <property type="match status" value="1"/>
</dbReference>
<dbReference type="GO" id="GO:0016757">
    <property type="term" value="F:glycosyltransferase activity"/>
    <property type="evidence" value="ECO:0007669"/>
    <property type="project" value="UniProtKB-KW"/>
</dbReference>
<dbReference type="EMBL" id="JBHUIG010000011">
    <property type="protein sequence ID" value="MFD2319260.1"/>
    <property type="molecule type" value="Genomic_DNA"/>
</dbReference>
<dbReference type="RefSeq" id="WP_380108289.1">
    <property type="nucleotide sequence ID" value="NZ_JBHSIH010000001.1"/>
</dbReference>
<evidence type="ECO:0000256" key="5">
    <source>
        <dbReference type="ARBA" id="ARBA00023136"/>
    </source>
</evidence>
<evidence type="ECO:0000256" key="2">
    <source>
        <dbReference type="ARBA" id="ARBA00022475"/>
    </source>
</evidence>
<evidence type="ECO:0000259" key="6">
    <source>
        <dbReference type="Pfam" id="PF00535"/>
    </source>
</evidence>
<comment type="subcellular location">
    <subcellularLocation>
        <location evidence="1">Cell membrane</location>
    </subcellularLocation>
</comment>
<evidence type="ECO:0000256" key="4">
    <source>
        <dbReference type="ARBA" id="ARBA00022679"/>
    </source>
</evidence>
<evidence type="ECO:0000256" key="1">
    <source>
        <dbReference type="ARBA" id="ARBA00004236"/>
    </source>
</evidence>
<keyword evidence="2" id="KW-1003">Cell membrane</keyword>
<protein>
    <submittedName>
        <fullName evidence="7">Glycosyltransferase</fullName>
        <ecNumber evidence="7">2.4.-.-</ecNumber>
    </submittedName>
</protein>
<keyword evidence="4 7" id="KW-0808">Transferase</keyword>
<dbReference type="SUPFAM" id="SSF53448">
    <property type="entry name" value="Nucleotide-diphospho-sugar transferases"/>
    <property type="match status" value="1"/>
</dbReference>
<organism evidence="7 8">
    <name type="scientific">Delftia deserti</name>
    <dbReference type="NCBI Taxonomy" id="1651218"/>
    <lineage>
        <taxon>Bacteria</taxon>
        <taxon>Pseudomonadati</taxon>
        <taxon>Pseudomonadota</taxon>
        <taxon>Betaproteobacteria</taxon>
        <taxon>Burkholderiales</taxon>
        <taxon>Comamonadaceae</taxon>
        <taxon>Delftia</taxon>
    </lineage>
</organism>
<name>A0ABW5EM66_9BURK</name>
<dbReference type="Pfam" id="PF00535">
    <property type="entry name" value="Glycos_transf_2"/>
    <property type="match status" value="1"/>
</dbReference>
<keyword evidence="8" id="KW-1185">Reference proteome</keyword>
<keyword evidence="5" id="KW-0472">Membrane</keyword>
<evidence type="ECO:0000313" key="7">
    <source>
        <dbReference type="EMBL" id="MFD2319260.1"/>
    </source>
</evidence>